<dbReference type="eggNOG" id="COG5441">
    <property type="taxonomic scope" value="Bacteria"/>
</dbReference>
<evidence type="ECO:0000313" key="3">
    <source>
        <dbReference type="EMBL" id="EAZ81966.1"/>
    </source>
</evidence>
<dbReference type="Proteomes" id="UP000003919">
    <property type="component" value="Unassembled WGS sequence"/>
</dbReference>
<evidence type="ECO:0000259" key="2">
    <source>
        <dbReference type="Pfam" id="PF23189"/>
    </source>
</evidence>
<dbReference type="Gene3D" id="3.40.50.12030">
    <property type="entry name" value="Uncharacterised protein family UPF0261, NC domain"/>
    <property type="match status" value="1"/>
</dbReference>
<dbReference type="STRING" id="388413.ALPR1_01955"/>
<dbReference type="PANTHER" id="PTHR31862">
    <property type="entry name" value="UPF0261 DOMAIN PROTEIN (AFU_ORTHOLOGUE AFUA_1G10120)"/>
    <property type="match status" value="1"/>
</dbReference>
<dbReference type="Pfam" id="PF06792">
    <property type="entry name" value="UPF0261"/>
    <property type="match status" value="1"/>
</dbReference>
<feature type="domain" description="UPF0261" evidence="2">
    <location>
        <begin position="189"/>
        <end position="404"/>
    </location>
</feature>
<dbReference type="RefSeq" id="WP_008198012.1">
    <property type="nucleotide sequence ID" value="NZ_CM001023.1"/>
</dbReference>
<dbReference type="PANTHER" id="PTHR31862:SF1">
    <property type="entry name" value="UPF0261 DOMAIN PROTEIN (AFU_ORTHOLOGUE AFUA_1G10120)"/>
    <property type="match status" value="1"/>
</dbReference>
<dbReference type="InterPro" id="IPR044122">
    <property type="entry name" value="UPF0261_N"/>
</dbReference>
<evidence type="ECO:0000313" key="4">
    <source>
        <dbReference type="Proteomes" id="UP000003919"/>
    </source>
</evidence>
<dbReference type="CDD" id="cd15488">
    <property type="entry name" value="Tm-1-like"/>
    <property type="match status" value="1"/>
</dbReference>
<dbReference type="OrthoDB" id="9776369at2"/>
<accession>A3HUZ4</accession>
<dbReference type="PIRSF" id="PIRSF033271">
    <property type="entry name" value="UCP033271"/>
    <property type="match status" value="1"/>
</dbReference>
<comment type="caution">
    <text evidence="3">The sequence shown here is derived from an EMBL/GenBank/DDBJ whole genome shotgun (WGS) entry which is preliminary data.</text>
</comment>
<keyword evidence="4" id="KW-1185">Reference proteome</keyword>
<dbReference type="EMBL" id="AAXU02000001">
    <property type="protein sequence ID" value="EAZ81966.1"/>
    <property type="molecule type" value="Genomic_DNA"/>
</dbReference>
<dbReference type="InterPro" id="IPR008322">
    <property type="entry name" value="UPF0261"/>
</dbReference>
<dbReference type="InterPro" id="IPR051353">
    <property type="entry name" value="Tobamovirus_resist_UPF0261"/>
</dbReference>
<organism evidence="3 4">
    <name type="scientific">Algoriphagus machipongonensis</name>
    <dbReference type="NCBI Taxonomy" id="388413"/>
    <lineage>
        <taxon>Bacteria</taxon>
        <taxon>Pseudomonadati</taxon>
        <taxon>Bacteroidota</taxon>
        <taxon>Cytophagia</taxon>
        <taxon>Cytophagales</taxon>
        <taxon>Cyclobacteriaceae</taxon>
        <taxon>Algoriphagus</taxon>
    </lineage>
</organism>
<evidence type="ECO:0000259" key="1">
    <source>
        <dbReference type="Pfam" id="PF06792"/>
    </source>
</evidence>
<dbReference type="AlphaFoldDB" id="A3HUZ4"/>
<protein>
    <submittedName>
        <fullName evidence="3">Transcriptional regulator</fullName>
    </submittedName>
</protein>
<dbReference type="Gene3D" id="3.40.50.12020">
    <property type="entry name" value="Uncharacterised protein family UPF0261, NN domain"/>
    <property type="match status" value="1"/>
</dbReference>
<dbReference type="InterPro" id="IPR056778">
    <property type="entry name" value="UPF0261_C"/>
</dbReference>
<sequence>MTQKPQILILGCFDTKGEIFSFLRDCLIADGAEVLTANVGVMGTTKLFPVSIESEEICREAGEELANIRQKNDRGYAMEVMGRGAEKVLLKLYKEKQFDAIIGMGGGSGTYVMLKSIQSLPLGLPKICISTLASKDLSDLVGVKDVLLMPSVVDVAALNSIIKPIIQQAAAALVAMTRVTNDNIPNQTKRIAVSMFGNTSVCVDHCTKLLEAQGFEVMAFHANGPGGKAMESLTLEGCFAGILDITTTELADELCEGICSAGPNRLEAAGKMGIPQVVVPGCMDMVNFGTMDSVPEKYKNRHFYSWVPTVTLMRTNEEENRELGKILAQKLNQSFGQVAVLFPEKGLSQIDAKGNVFENVKSNEALSISIQDNLKSEIPFVKLPFHINDQAFAEKAVDSLLKMID</sequence>
<name>A3HUZ4_9BACT</name>
<dbReference type="HOGENOM" id="CLU_036813_1_0_10"/>
<reference evidence="3 4" key="1">
    <citation type="journal article" date="2011" name="J. Bacteriol.">
        <title>Complete genome sequence of Algoriphagus sp. PR1, bacterial prey of a colony-forming choanoflagellate.</title>
        <authorList>
            <person name="Alegado R.A."/>
            <person name="Ferriera S."/>
            <person name="Nusbaum C."/>
            <person name="Young S.K."/>
            <person name="Zeng Q."/>
            <person name="Imamovic A."/>
            <person name="Fairclough S.R."/>
            <person name="King N."/>
        </authorList>
    </citation>
    <scope>NUCLEOTIDE SEQUENCE [LARGE SCALE GENOMIC DNA]</scope>
    <source>
        <strain evidence="3 4">PR1</strain>
    </source>
</reference>
<dbReference type="NCBIfam" id="NF002674">
    <property type="entry name" value="PRK02399.1-2"/>
    <property type="match status" value="1"/>
</dbReference>
<proteinExistence type="predicted"/>
<feature type="domain" description="UPF0261" evidence="1">
    <location>
        <begin position="5"/>
        <end position="180"/>
    </location>
</feature>
<dbReference type="Pfam" id="PF23189">
    <property type="entry name" value="UPF0261_C"/>
    <property type="match status" value="1"/>
</dbReference>
<gene>
    <name evidence="3" type="ORF">ALPR1_01955</name>
</gene>